<dbReference type="RefSeq" id="WP_240719773.1">
    <property type="nucleotide sequence ID" value="NZ_JAKVTW010000019.1"/>
</dbReference>
<name>A0ABS9SBP1_9GAMM</name>
<accession>A0ABS9SBP1</accession>
<gene>
    <name evidence="1" type="ORF">MLE19_19455</name>
</gene>
<evidence type="ECO:0000313" key="1">
    <source>
        <dbReference type="EMBL" id="MCH4813515.1"/>
    </source>
</evidence>
<protein>
    <submittedName>
        <fullName evidence="1">Uncharacterized protein</fullName>
    </submittedName>
</protein>
<keyword evidence="2" id="KW-1185">Reference proteome</keyword>
<dbReference type="EMBL" id="JAKVTW010000019">
    <property type="protein sequence ID" value="MCH4813515.1"/>
    <property type="molecule type" value="Genomic_DNA"/>
</dbReference>
<evidence type="ECO:0000313" key="2">
    <source>
        <dbReference type="Proteomes" id="UP001320609"/>
    </source>
</evidence>
<sequence>MNPIRYSGVIAFIDWISRRHPEIRSLKDTTEEEFLGLATEYEASKGMMIEPHHKVYMEWRSTHWYFSRADSDQEALEKLR</sequence>
<reference evidence="1 2" key="1">
    <citation type="submission" date="2022-03" db="EMBL/GenBank/DDBJ databases">
        <title>Genomic signatures underlying metal tolerance in selected Arctic bacterial isolates.</title>
        <authorList>
            <person name="Thomas F.A."/>
            <person name="Venkatachalam S."/>
            <person name="Krishnan K.P."/>
        </authorList>
    </citation>
    <scope>NUCLEOTIDE SEQUENCE [LARGE SCALE GENOMIC DNA]</scope>
    <source>
        <strain evidence="1 2">HM116</strain>
    </source>
</reference>
<organism evidence="1 2">
    <name type="scientific">Vreelandella neptunia</name>
    <dbReference type="NCBI Taxonomy" id="115551"/>
    <lineage>
        <taxon>Bacteria</taxon>
        <taxon>Pseudomonadati</taxon>
        <taxon>Pseudomonadota</taxon>
        <taxon>Gammaproteobacteria</taxon>
        <taxon>Oceanospirillales</taxon>
        <taxon>Halomonadaceae</taxon>
        <taxon>Vreelandella</taxon>
    </lineage>
</organism>
<dbReference type="Proteomes" id="UP001320609">
    <property type="component" value="Unassembled WGS sequence"/>
</dbReference>
<comment type="caution">
    <text evidence="1">The sequence shown here is derived from an EMBL/GenBank/DDBJ whole genome shotgun (WGS) entry which is preliminary data.</text>
</comment>
<proteinExistence type="predicted"/>